<keyword evidence="4" id="KW-1185">Reference proteome</keyword>
<reference evidence="3 4" key="1">
    <citation type="submission" date="2019-11" db="EMBL/GenBank/DDBJ databases">
        <title>Streptomyces typhae sp. nov., a novel endophytic actinomycete isolated from the root of cattail pollen (Typha angustifolia L.).</title>
        <authorList>
            <person name="Peng C."/>
        </authorList>
    </citation>
    <scope>NUCLEOTIDE SEQUENCE [LARGE SCALE GENOMIC DNA]</scope>
    <source>
        <strain evidence="4">p1417</strain>
    </source>
</reference>
<evidence type="ECO:0000313" key="3">
    <source>
        <dbReference type="EMBL" id="MVO84971.1"/>
    </source>
</evidence>
<dbReference type="Proteomes" id="UP000483802">
    <property type="component" value="Unassembled WGS sequence"/>
</dbReference>
<evidence type="ECO:0000256" key="1">
    <source>
        <dbReference type="SAM" id="MobiDB-lite"/>
    </source>
</evidence>
<keyword evidence="2" id="KW-0732">Signal</keyword>
<feature type="region of interest" description="Disordered" evidence="1">
    <location>
        <begin position="103"/>
        <end position="136"/>
    </location>
</feature>
<evidence type="ECO:0000313" key="4">
    <source>
        <dbReference type="Proteomes" id="UP000483802"/>
    </source>
</evidence>
<proteinExistence type="predicted"/>
<comment type="caution">
    <text evidence="3">The sequence shown here is derived from an EMBL/GenBank/DDBJ whole genome shotgun (WGS) entry which is preliminary data.</text>
</comment>
<sequence length="217" mass="22012">MHTAWVSVGLAVGGVLGAVVPVAAAGQAAGRAPQVGDVRIGLIAESTAACLGMPKKTPLKGIPDLTTFTVKDLTRFQTKQADECVQKAGKDPANPVNALIKRLTAPTSPPGPVPGKADSPGSAALRPASALGNRAPGDENPQLALIEASFNKACLGLPAKGKLHDLVDLAPADVQHSPLFAAPATHQCAEKHTADGKEPLLQILENVAVLSNNGTGT</sequence>
<name>A0A6L6WWY8_9ACTN</name>
<gene>
    <name evidence="3" type="ORF">GPA10_09395</name>
</gene>
<dbReference type="EMBL" id="WPNZ01000004">
    <property type="protein sequence ID" value="MVO84971.1"/>
    <property type="molecule type" value="Genomic_DNA"/>
</dbReference>
<accession>A0A6L6WWY8</accession>
<feature type="chain" id="PRO_5026974581" description="Secreted protein" evidence="2">
    <location>
        <begin position="25"/>
        <end position="217"/>
    </location>
</feature>
<evidence type="ECO:0000256" key="2">
    <source>
        <dbReference type="SAM" id="SignalP"/>
    </source>
</evidence>
<dbReference type="Pfam" id="PF25848">
    <property type="entry name" value="Rodlin"/>
    <property type="match status" value="1"/>
</dbReference>
<feature type="signal peptide" evidence="2">
    <location>
        <begin position="1"/>
        <end position="24"/>
    </location>
</feature>
<protein>
    <recommendedName>
        <fullName evidence="5">Secreted protein</fullName>
    </recommendedName>
</protein>
<organism evidence="3 4">
    <name type="scientific">Streptomyces typhae</name>
    <dbReference type="NCBI Taxonomy" id="2681492"/>
    <lineage>
        <taxon>Bacteria</taxon>
        <taxon>Bacillati</taxon>
        <taxon>Actinomycetota</taxon>
        <taxon>Actinomycetes</taxon>
        <taxon>Kitasatosporales</taxon>
        <taxon>Streptomycetaceae</taxon>
        <taxon>Streptomyces</taxon>
    </lineage>
</organism>
<evidence type="ECO:0008006" key="5">
    <source>
        <dbReference type="Google" id="ProtNLM"/>
    </source>
</evidence>
<dbReference type="AlphaFoldDB" id="A0A6L6WWY8"/>
<dbReference type="InterPro" id="IPR047736">
    <property type="entry name" value="RdlA/B-like"/>
</dbReference>